<feature type="region of interest" description="Disordered" evidence="1">
    <location>
        <begin position="412"/>
        <end position="450"/>
    </location>
</feature>
<sequence length="450" mass="47379">MDILKRIVSPIGLASAFLLAGCATPTKPATVNQYGARSDAAHYRRIALLPMDGNVGAEATDDFERLLASVRYEGRSYFTIYEWREMDPAVVDLMQQSLSGNGSPSVSGLDPQSLAGLDPKSVANFALNSLSSLNALSAANVNVPSASSLARTAASNLSAPSVPNASGAIPGVPASVSKLAGAISSLAPKTASKGNARSVETYGALTRADAVYSGSANILPIVQTSSTAARTFCPSGKVSDCDTKEVRCTTKTLTFKLTPRLVAFRRGKVIYNETKTTSASSTWCNDAGVEASDQALKAQAMSEAWLQVREDIAPYEQKTAIKYKDDIAGLDPRSVEPFNRALEFARAGRFDHACPRWSSFVTSNPANTSVAFNVAACEERSGNLEAALKRYQQVDEATGKSDPDVREAIARVRDRLTPRSSAATPSACPADASVSEFRPASGCAATPSGS</sequence>
<accession>A0A4P8IPY7</accession>
<evidence type="ECO:0000313" key="4">
    <source>
        <dbReference type="Proteomes" id="UP000298656"/>
    </source>
</evidence>
<name>A0A4P8IPY7_9BURK</name>
<organism evidence="3 4">
    <name type="scientific">Trinickia violacea</name>
    <dbReference type="NCBI Taxonomy" id="2571746"/>
    <lineage>
        <taxon>Bacteria</taxon>
        <taxon>Pseudomonadati</taxon>
        <taxon>Pseudomonadota</taxon>
        <taxon>Betaproteobacteria</taxon>
        <taxon>Burkholderiales</taxon>
        <taxon>Burkholderiaceae</taxon>
        <taxon>Trinickia</taxon>
    </lineage>
</organism>
<evidence type="ECO:0000256" key="2">
    <source>
        <dbReference type="SAM" id="SignalP"/>
    </source>
</evidence>
<dbReference type="OrthoDB" id="9129757at2"/>
<dbReference type="EMBL" id="CP040077">
    <property type="protein sequence ID" value="QCP49695.1"/>
    <property type="molecule type" value="Genomic_DNA"/>
</dbReference>
<protein>
    <recommendedName>
        <fullName evidence="5">Tetratricopeptide repeat protein</fullName>
    </recommendedName>
</protein>
<evidence type="ECO:0008006" key="5">
    <source>
        <dbReference type="Google" id="ProtNLM"/>
    </source>
</evidence>
<dbReference type="KEGG" id="tvl:FAZ95_11215"/>
<feature type="signal peptide" evidence="2">
    <location>
        <begin position="1"/>
        <end position="20"/>
    </location>
</feature>
<feature type="chain" id="PRO_5021011117" description="Tetratricopeptide repeat protein" evidence="2">
    <location>
        <begin position="21"/>
        <end position="450"/>
    </location>
</feature>
<dbReference type="InterPro" id="IPR011990">
    <property type="entry name" value="TPR-like_helical_dom_sf"/>
</dbReference>
<gene>
    <name evidence="3" type="ORF">FAZ95_11215</name>
</gene>
<dbReference type="RefSeq" id="WP_137332520.1">
    <property type="nucleotide sequence ID" value="NZ_CP040077.1"/>
</dbReference>
<dbReference type="PROSITE" id="PS51257">
    <property type="entry name" value="PROKAR_LIPOPROTEIN"/>
    <property type="match status" value="1"/>
</dbReference>
<dbReference type="Gene3D" id="1.25.40.10">
    <property type="entry name" value="Tetratricopeptide repeat domain"/>
    <property type="match status" value="1"/>
</dbReference>
<reference evidence="3 4" key="1">
    <citation type="submission" date="2019-05" db="EMBL/GenBank/DDBJ databases">
        <title>Burkholderia sp. DHOD12, isolated from subtropical forest soil.</title>
        <authorList>
            <person name="Gao Z.-H."/>
            <person name="Qiu L.-H."/>
        </authorList>
    </citation>
    <scope>NUCLEOTIDE SEQUENCE [LARGE SCALE GENOMIC DNA]</scope>
    <source>
        <strain evidence="3 4">DHOD12</strain>
    </source>
</reference>
<keyword evidence="4" id="KW-1185">Reference proteome</keyword>
<dbReference type="AlphaFoldDB" id="A0A4P8IPY7"/>
<dbReference type="SUPFAM" id="SSF48452">
    <property type="entry name" value="TPR-like"/>
    <property type="match status" value="1"/>
</dbReference>
<proteinExistence type="predicted"/>
<dbReference type="Proteomes" id="UP000298656">
    <property type="component" value="Chromosome 1"/>
</dbReference>
<keyword evidence="2" id="KW-0732">Signal</keyword>
<evidence type="ECO:0000313" key="3">
    <source>
        <dbReference type="EMBL" id="QCP49695.1"/>
    </source>
</evidence>
<evidence type="ECO:0000256" key="1">
    <source>
        <dbReference type="SAM" id="MobiDB-lite"/>
    </source>
</evidence>